<organism evidence="2 3">
    <name type="scientific">Solanum bulbocastanum</name>
    <name type="common">Wild potato</name>
    <dbReference type="NCBI Taxonomy" id="147425"/>
    <lineage>
        <taxon>Eukaryota</taxon>
        <taxon>Viridiplantae</taxon>
        <taxon>Streptophyta</taxon>
        <taxon>Embryophyta</taxon>
        <taxon>Tracheophyta</taxon>
        <taxon>Spermatophyta</taxon>
        <taxon>Magnoliopsida</taxon>
        <taxon>eudicotyledons</taxon>
        <taxon>Gunneridae</taxon>
        <taxon>Pentapetalae</taxon>
        <taxon>asterids</taxon>
        <taxon>lamiids</taxon>
        <taxon>Solanales</taxon>
        <taxon>Solanaceae</taxon>
        <taxon>Solanoideae</taxon>
        <taxon>Solaneae</taxon>
        <taxon>Solanum</taxon>
    </lineage>
</organism>
<protein>
    <submittedName>
        <fullName evidence="2">Uncharacterized protein</fullName>
    </submittedName>
</protein>
<keyword evidence="3" id="KW-1185">Reference proteome</keyword>
<dbReference type="EMBL" id="JBANQN010000002">
    <property type="protein sequence ID" value="KAK6796703.1"/>
    <property type="molecule type" value="Genomic_DNA"/>
</dbReference>
<reference evidence="2 3" key="1">
    <citation type="submission" date="2024-02" db="EMBL/GenBank/DDBJ databases">
        <title>de novo genome assembly of Solanum bulbocastanum strain 11H21.</title>
        <authorList>
            <person name="Hosaka A.J."/>
        </authorList>
    </citation>
    <scope>NUCLEOTIDE SEQUENCE [LARGE SCALE GENOMIC DNA]</scope>
    <source>
        <tissue evidence="2">Young leaves</tissue>
    </source>
</reference>
<dbReference type="AlphaFoldDB" id="A0AAN8U5I2"/>
<comment type="caution">
    <text evidence="2">The sequence shown here is derived from an EMBL/GenBank/DDBJ whole genome shotgun (WGS) entry which is preliminary data.</text>
</comment>
<feature type="region of interest" description="Disordered" evidence="1">
    <location>
        <begin position="32"/>
        <end position="71"/>
    </location>
</feature>
<proteinExistence type="predicted"/>
<evidence type="ECO:0000313" key="3">
    <source>
        <dbReference type="Proteomes" id="UP001371456"/>
    </source>
</evidence>
<name>A0AAN8U5I2_SOLBU</name>
<evidence type="ECO:0000313" key="2">
    <source>
        <dbReference type="EMBL" id="KAK6796703.1"/>
    </source>
</evidence>
<dbReference type="Proteomes" id="UP001371456">
    <property type="component" value="Unassembled WGS sequence"/>
</dbReference>
<sequence length="83" mass="8932">MEPAPPDQLVTSCIPPVDLVTNTHSAESIVPTQEEEFSDVFYGSPNPASEQDEDMPGSAVSRPTIEKGTDMLPNVVNFEPIST</sequence>
<gene>
    <name evidence="2" type="ORF">RDI58_004404</name>
</gene>
<accession>A0AAN8U5I2</accession>
<evidence type="ECO:0000256" key="1">
    <source>
        <dbReference type="SAM" id="MobiDB-lite"/>
    </source>
</evidence>